<dbReference type="InterPro" id="IPR001680">
    <property type="entry name" value="WD40_rpt"/>
</dbReference>
<dbReference type="GO" id="GO:0030686">
    <property type="term" value="C:90S preribosome"/>
    <property type="evidence" value="ECO:0007669"/>
    <property type="project" value="TreeGrafter"/>
</dbReference>
<dbReference type="InterPro" id="IPR019775">
    <property type="entry name" value="WD40_repeat_CS"/>
</dbReference>
<gene>
    <name evidence="8" type="ORF">PV328_005716</name>
</gene>
<dbReference type="EMBL" id="JAQQBS010000002">
    <property type="protein sequence ID" value="KAK0172392.1"/>
    <property type="molecule type" value="Genomic_DNA"/>
</dbReference>
<dbReference type="InterPro" id="IPR012952">
    <property type="entry name" value="BING4_C_dom"/>
</dbReference>
<comment type="subcellular location">
    <subcellularLocation>
        <location evidence="1">Nucleus</location>
        <location evidence="1">Nucleolus</location>
    </subcellularLocation>
</comment>
<evidence type="ECO:0000313" key="8">
    <source>
        <dbReference type="EMBL" id="KAK0172392.1"/>
    </source>
</evidence>
<dbReference type="SMART" id="SM01033">
    <property type="entry name" value="BING4CT"/>
    <property type="match status" value="1"/>
</dbReference>
<keyword evidence="5" id="KW-0539">Nucleus</keyword>
<feature type="repeat" description="WD" evidence="6">
    <location>
        <begin position="274"/>
        <end position="308"/>
    </location>
</feature>
<reference evidence="8" key="1">
    <citation type="journal article" date="2023" name="bioRxiv">
        <title>Scaffold-level genome assemblies of two parasitoid biocontrol wasps reveal the parthenogenesis mechanism and an associated novel virus.</title>
        <authorList>
            <person name="Inwood S."/>
            <person name="Skelly J."/>
            <person name="Guhlin J."/>
            <person name="Harrop T."/>
            <person name="Goldson S."/>
            <person name="Dearden P."/>
        </authorList>
    </citation>
    <scope>NUCLEOTIDE SEQUENCE</scope>
    <source>
        <strain evidence="8">Irish</strain>
        <tissue evidence="8">Whole body</tissue>
    </source>
</reference>
<dbReference type="FunFam" id="2.130.10.10:FF:000378">
    <property type="entry name" value="U3 small nucleolar RNA-associated protein 7"/>
    <property type="match status" value="1"/>
</dbReference>
<organism evidence="8 9">
    <name type="scientific">Microctonus aethiopoides</name>
    <dbReference type="NCBI Taxonomy" id="144406"/>
    <lineage>
        <taxon>Eukaryota</taxon>
        <taxon>Metazoa</taxon>
        <taxon>Ecdysozoa</taxon>
        <taxon>Arthropoda</taxon>
        <taxon>Hexapoda</taxon>
        <taxon>Insecta</taxon>
        <taxon>Pterygota</taxon>
        <taxon>Neoptera</taxon>
        <taxon>Endopterygota</taxon>
        <taxon>Hymenoptera</taxon>
        <taxon>Apocrita</taxon>
        <taxon>Ichneumonoidea</taxon>
        <taxon>Braconidae</taxon>
        <taxon>Euphorinae</taxon>
        <taxon>Microctonus</taxon>
    </lineage>
</organism>
<proteinExistence type="predicted"/>
<evidence type="ECO:0000256" key="1">
    <source>
        <dbReference type="ARBA" id="ARBA00004604"/>
    </source>
</evidence>
<feature type="domain" description="BING4 C-terminal" evidence="7">
    <location>
        <begin position="354"/>
        <end position="432"/>
    </location>
</feature>
<dbReference type="GO" id="GO:0032040">
    <property type="term" value="C:small-subunit processome"/>
    <property type="evidence" value="ECO:0007669"/>
    <property type="project" value="TreeGrafter"/>
</dbReference>
<dbReference type="InterPro" id="IPR036322">
    <property type="entry name" value="WD40_repeat_dom_sf"/>
</dbReference>
<dbReference type="InterPro" id="IPR015943">
    <property type="entry name" value="WD40/YVTN_repeat-like_dom_sf"/>
</dbReference>
<dbReference type="SMART" id="SM00320">
    <property type="entry name" value="WD40"/>
    <property type="match status" value="4"/>
</dbReference>
<dbReference type="PROSITE" id="PS50294">
    <property type="entry name" value="WD_REPEATS_REGION"/>
    <property type="match status" value="1"/>
</dbReference>
<dbReference type="Pfam" id="PF08149">
    <property type="entry name" value="BING4CT"/>
    <property type="match status" value="1"/>
</dbReference>
<evidence type="ECO:0000256" key="2">
    <source>
        <dbReference type="ARBA" id="ARBA00022552"/>
    </source>
</evidence>
<dbReference type="Pfam" id="PF00400">
    <property type="entry name" value="WD40"/>
    <property type="match status" value="1"/>
</dbReference>
<dbReference type="PROSITE" id="PS00678">
    <property type="entry name" value="WD_REPEATS_1"/>
    <property type="match status" value="1"/>
</dbReference>
<evidence type="ECO:0000259" key="7">
    <source>
        <dbReference type="SMART" id="SM01033"/>
    </source>
</evidence>
<protein>
    <recommendedName>
        <fullName evidence="7">BING4 C-terminal domain-containing protein</fullName>
    </recommendedName>
</protein>
<dbReference type="AlphaFoldDB" id="A0AA39KSS8"/>
<comment type="caution">
    <text evidence="8">The sequence shown here is derived from an EMBL/GenBank/DDBJ whole genome shotgun (WGS) entry which is preliminary data.</text>
</comment>
<evidence type="ECO:0000256" key="6">
    <source>
        <dbReference type="PROSITE-ProRule" id="PRU00221"/>
    </source>
</evidence>
<keyword evidence="4" id="KW-0677">Repeat</keyword>
<name>A0AA39KSS8_9HYME</name>
<dbReference type="Proteomes" id="UP001168990">
    <property type="component" value="Unassembled WGS sequence"/>
</dbReference>
<dbReference type="PANTHER" id="PTHR14085">
    <property type="entry name" value="WD-REPEAT PROTEIN BING4"/>
    <property type="match status" value="1"/>
</dbReference>
<evidence type="ECO:0000256" key="3">
    <source>
        <dbReference type="ARBA" id="ARBA00022574"/>
    </source>
</evidence>
<dbReference type="PANTHER" id="PTHR14085:SF3">
    <property type="entry name" value="WD REPEAT-CONTAINING PROTEIN 46"/>
    <property type="match status" value="1"/>
</dbReference>
<dbReference type="InterPro" id="IPR040315">
    <property type="entry name" value="WDR46/Utp7"/>
</dbReference>
<keyword evidence="2" id="KW-0698">rRNA processing</keyword>
<evidence type="ECO:0000256" key="4">
    <source>
        <dbReference type="ARBA" id="ARBA00022737"/>
    </source>
</evidence>
<evidence type="ECO:0000313" key="9">
    <source>
        <dbReference type="Proteomes" id="UP001168990"/>
    </source>
</evidence>
<dbReference type="Gene3D" id="2.130.10.10">
    <property type="entry name" value="YVTN repeat-like/Quinoprotein amine dehydrogenase"/>
    <property type="match status" value="1"/>
</dbReference>
<sequence length="527" mass="60054">MNYNMKKAGKANPYPGKAPIAKEKVEKYKHGDDLDLNVKNKNIRNHVHRDRLRIKERAIKKSAEQAARAEILLTEDHGYLVSDIGETTTQFNQSTITSQVDITSASKHFELDLEFGPYRVKYTRNGRHLLLGGRKGHVAAIDWVTKKLECEMNVMESVHDISWLHFETMYAVAQKKWVYIYDNRGIELHCLKRLYNVTRLEFLPYHFLLATASSEGYLAWLDVSIGQIISRYNSKLGNISVMTQNPANAVLCVGNSKGVVSMWSPMVHEPLAKILCHKQSISACTVHPYGTYMATTSPDRSLKVWDIRKLSGPVHDIILPTATHNIAYSQRGLLAVSRGNDVQIYRESFDTFQPYMREKFTWAIGNMQFCPYEDVLGVGTTKGFTSLIIPGAGEPNFDALEVNPFQTNSQRREAEVKALLDKIQPELITLDPDAVAQVHVPSVKEKIEARQKLRFIKPRSVDLKSRKKDKNLSSIKILKSKRIMKEIEKREIIKNAAVITERKTPKDKIIQKKNYDVALNRFVSKTN</sequence>
<dbReference type="GO" id="GO:0000462">
    <property type="term" value="P:maturation of SSU-rRNA from tricistronic rRNA transcript (SSU-rRNA, 5.8S rRNA, LSU-rRNA)"/>
    <property type="evidence" value="ECO:0007669"/>
    <property type="project" value="TreeGrafter"/>
</dbReference>
<accession>A0AA39KSS8</accession>
<dbReference type="SUPFAM" id="SSF50978">
    <property type="entry name" value="WD40 repeat-like"/>
    <property type="match status" value="1"/>
</dbReference>
<keyword evidence="9" id="KW-1185">Reference proteome</keyword>
<evidence type="ECO:0000256" key="5">
    <source>
        <dbReference type="ARBA" id="ARBA00023242"/>
    </source>
</evidence>
<reference evidence="8" key="2">
    <citation type="submission" date="2023-03" db="EMBL/GenBank/DDBJ databases">
        <authorList>
            <person name="Inwood S.N."/>
            <person name="Skelly J.G."/>
            <person name="Guhlin J."/>
            <person name="Harrop T.W.R."/>
            <person name="Goldson S.G."/>
            <person name="Dearden P.K."/>
        </authorList>
    </citation>
    <scope>NUCLEOTIDE SEQUENCE</scope>
    <source>
        <strain evidence="8">Irish</strain>
        <tissue evidence="8">Whole body</tissue>
    </source>
</reference>
<keyword evidence="3 6" id="KW-0853">WD repeat</keyword>
<dbReference type="PROSITE" id="PS50082">
    <property type="entry name" value="WD_REPEATS_2"/>
    <property type="match status" value="1"/>
</dbReference>